<dbReference type="Proteomes" id="UP000799766">
    <property type="component" value="Unassembled WGS sequence"/>
</dbReference>
<dbReference type="AlphaFoldDB" id="A0A6A6NV83"/>
<evidence type="ECO:0000313" key="2">
    <source>
        <dbReference type="EMBL" id="KAF2455680.1"/>
    </source>
</evidence>
<keyword evidence="3" id="KW-1185">Reference proteome</keyword>
<accession>A0A6A6NV83</accession>
<feature type="region of interest" description="Disordered" evidence="1">
    <location>
        <begin position="32"/>
        <end position="88"/>
    </location>
</feature>
<reference evidence="2" key="1">
    <citation type="journal article" date="2020" name="Stud. Mycol.">
        <title>101 Dothideomycetes genomes: a test case for predicting lifestyles and emergence of pathogens.</title>
        <authorList>
            <person name="Haridas S."/>
            <person name="Albert R."/>
            <person name="Binder M."/>
            <person name="Bloem J."/>
            <person name="Labutti K."/>
            <person name="Salamov A."/>
            <person name="Andreopoulos B."/>
            <person name="Baker S."/>
            <person name="Barry K."/>
            <person name="Bills G."/>
            <person name="Bluhm B."/>
            <person name="Cannon C."/>
            <person name="Castanera R."/>
            <person name="Culley D."/>
            <person name="Daum C."/>
            <person name="Ezra D."/>
            <person name="Gonzalez J."/>
            <person name="Henrissat B."/>
            <person name="Kuo A."/>
            <person name="Liang C."/>
            <person name="Lipzen A."/>
            <person name="Lutzoni F."/>
            <person name="Magnuson J."/>
            <person name="Mondo S."/>
            <person name="Nolan M."/>
            <person name="Ohm R."/>
            <person name="Pangilinan J."/>
            <person name="Park H.-J."/>
            <person name="Ramirez L."/>
            <person name="Alfaro M."/>
            <person name="Sun H."/>
            <person name="Tritt A."/>
            <person name="Yoshinaga Y."/>
            <person name="Zwiers L.-H."/>
            <person name="Turgeon B."/>
            <person name="Goodwin S."/>
            <person name="Spatafora J."/>
            <person name="Crous P."/>
            <person name="Grigoriev I."/>
        </authorList>
    </citation>
    <scope>NUCLEOTIDE SEQUENCE</scope>
    <source>
        <strain evidence="2">ATCC 16933</strain>
    </source>
</reference>
<protein>
    <submittedName>
        <fullName evidence="2">Uncharacterized protein</fullName>
    </submittedName>
</protein>
<evidence type="ECO:0000256" key="1">
    <source>
        <dbReference type="SAM" id="MobiDB-lite"/>
    </source>
</evidence>
<feature type="compositionally biased region" description="Pro residues" evidence="1">
    <location>
        <begin position="73"/>
        <end position="83"/>
    </location>
</feature>
<dbReference type="EMBL" id="MU001686">
    <property type="protein sequence ID" value="KAF2455680.1"/>
    <property type="molecule type" value="Genomic_DNA"/>
</dbReference>
<gene>
    <name evidence="2" type="ORF">BDY21DRAFT_70303</name>
</gene>
<feature type="compositionally biased region" description="Basic residues" evidence="1">
    <location>
        <begin position="34"/>
        <end position="44"/>
    </location>
</feature>
<sequence length="225" mass="23986">MYIVHTRLAGSPRLAYTTVPNTGTYVGRAAIRVHPPHHPPHHTTPRPAPPPPTRERAHKTAYLGTVHSRMAPPGAPLPGPSPNRSPRLRRISRGRRGAVHVCRTCLPTYVGPLCTCGVRTYVAGGPAGAGIYTNEKKKTRAAPGGSGLFHVRKRRRGGTHACGGKAALTALASHPSPASNSPTKAFPRGAFFFWSGKDVSPVSRVSNLRSGNVKKKKKNITWGGS</sequence>
<evidence type="ECO:0000313" key="3">
    <source>
        <dbReference type="Proteomes" id="UP000799766"/>
    </source>
</evidence>
<proteinExistence type="predicted"/>
<organism evidence="2 3">
    <name type="scientific">Lineolata rhizophorae</name>
    <dbReference type="NCBI Taxonomy" id="578093"/>
    <lineage>
        <taxon>Eukaryota</taxon>
        <taxon>Fungi</taxon>
        <taxon>Dikarya</taxon>
        <taxon>Ascomycota</taxon>
        <taxon>Pezizomycotina</taxon>
        <taxon>Dothideomycetes</taxon>
        <taxon>Dothideomycetes incertae sedis</taxon>
        <taxon>Lineolatales</taxon>
        <taxon>Lineolataceae</taxon>
        <taxon>Lineolata</taxon>
    </lineage>
</organism>
<name>A0A6A6NV83_9PEZI</name>